<comment type="caution">
    <text evidence="2">The sequence shown here is derived from an EMBL/GenBank/DDBJ whole genome shotgun (WGS) entry which is preliminary data.</text>
</comment>
<gene>
    <name evidence="2" type="ORF">A5804_001992</name>
</gene>
<dbReference type="Gene3D" id="1.10.10.2910">
    <property type="match status" value="1"/>
</dbReference>
<dbReference type="InterPro" id="IPR010359">
    <property type="entry name" value="IrrE_HExxH"/>
</dbReference>
<dbReference type="EMBL" id="NGLB01000001">
    <property type="protein sequence ID" value="OTO00482.1"/>
    <property type="molecule type" value="Genomic_DNA"/>
</dbReference>
<evidence type="ECO:0000259" key="1">
    <source>
        <dbReference type="Pfam" id="PF06114"/>
    </source>
</evidence>
<dbReference type="AlphaFoldDB" id="A0AB73NKG7"/>
<evidence type="ECO:0000313" key="3">
    <source>
        <dbReference type="Proteomes" id="UP000194737"/>
    </source>
</evidence>
<sequence>MLRNDIRKMVNKYVNKYDTKNPYELANSLGVYIDYDDLGKEFMGYRSYLLRIPTIILNCNNTEQENFETCCHELGHHCCGHDTNTQTLTKQGRSFTLYGVEYEANTFMVELLLHGVNPAEYPTREYLLRSCGIPKWAEQYIDWKYLEETADFNSYDSYY</sequence>
<accession>A0AB73NKG7</accession>
<organism evidence="2 3">
    <name type="scientific">Enterococcus faecium</name>
    <name type="common">Streptococcus faecium</name>
    <dbReference type="NCBI Taxonomy" id="1352"/>
    <lineage>
        <taxon>Bacteria</taxon>
        <taxon>Bacillati</taxon>
        <taxon>Bacillota</taxon>
        <taxon>Bacilli</taxon>
        <taxon>Lactobacillales</taxon>
        <taxon>Enterococcaceae</taxon>
        <taxon>Enterococcus</taxon>
    </lineage>
</organism>
<reference evidence="2 3" key="1">
    <citation type="submission" date="2017-05" db="EMBL/GenBank/DDBJ databases">
        <title>The Genome Sequence of Enterococcus faecium 6F2_DIV0138.</title>
        <authorList>
            <consortium name="The Broad Institute Genomics Platform"/>
            <consortium name="The Broad Institute Genomic Center for Infectious Diseases"/>
            <person name="Earl A."/>
            <person name="Manson A."/>
            <person name="Schwartman J."/>
            <person name="Gilmore M."/>
            <person name="Abouelleil A."/>
            <person name="Cao P."/>
            <person name="Chapman S."/>
            <person name="Cusick C."/>
            <person name="Shea T."/>
            <person name="Young S."/>
            <person name="Neafsey D."/>
            <person name="Nusbaum C."/>
            <person name="Birren B."/>
        </authorList>
    </citation>
    <scope>NUCLEOTIDE SEQUENCE [LARGE SCALE GENOMIC DNA]</scope>
    <source>
        <strain evidence="2 3">6F2_DIV0138</strain>
    </source>
</reference>
<dbReference type="Pfam" id="PF06114">
    <property type="entry name" value="Peptidase_M78"/>
    <property type="match status" value="1"/>
</dbReference>
<evidence type="ECO:0000313" key="2">
    <source>
        <dbReference type="EMBL" id="OTO00482.1"/>
    </source>
</evidence>
<feature type="domain" description="IrrE N-terminal-like" evidence="1">
    <location>
        <begin position="27"/>
        <end position="114"/>
    </location>
</feature>
<proteinExistence type="predicted"/>
<dbReference type="Proteomes" id="UP000194737">
    <property type="component" value="Unassembled WGS sequence"/>
</dbReference>
<name>A0AB73NKG7_ENTFC</name>
<protein>
    <recommendedName>
        <fullName evidence="1">IrrE N-terminal-like domain-containing protein</fullName>
    </recommendedName>
</protein>